<protein>
    <recommendedName>
        <fullName evidence="4">EF-hand domain-containing protein</fullName>
    </recommendedName>
</protein>
<feature type="region of interest" description="Disordered" evidence="3">
    <location>
        <begin position="765"/>
        <end position="788"/>
    </location>
</feature>
<dbReference type="InterPro" id="IPR011992">
    <property type="entry name" value="EF-hand-dom_pair"/>
</dbReference>
<feature type="domain" description="EF-hand" evidence="4">
    <location>
        <begin position="123"/>
        <end position="158"/>
    </location>
</feature>
<dbReference type="SUPFAM" id="SSF47473">
    <property type="entry name" value="EF-hand"/>
    <property type="match status" value="2"/>
</dbReference>
<feature type="region of interest" description="Disordered" evidence="3">
    <location>
        <begin position="486"/>
        <end position="510"/>
    </location>
</feature>
<feature type="compositionally biased region" description="Basic and acidic residues" evidence="3">
    <location>
        <begin position="944"/>
        <end position="953"/>
    </location>
</feature>
<dbReference type="PANTHER" id="PTHR46311">
    <property type="entry name" value="CALCIUM-BINDING PROTEIN 8-RELATED"/>
    <property type="match status" value="1"/>
</dbReference>
<dbReference type="PROSITE" id="PS00018">
    <property type="entry name" value="EF_HAND_1"/>
    <property type="match status" value="4"/>
</dbReference>
<dbReference type="GO" id="GO:0032588">
    <property type="term" value="C:trans-Golgi network membrane"/>
    <property type="evidence" value="ECO:0007669"/>
    <property type="project" value="TreeGrafter"/>
</dbReference>
<dbReference type="InterPro" id="IPR018247">
    <property type="entry name" value="EF_Hand_1_Ca_BS"/>
</dbReference>
<feature type="compositionally biased region" description="Gly residues" evidence="3">
    <location>
        <begin position="208"/>
        <end position="220"/>
    </location>
</feature>
<evidence type="ECO:0000313" key="5">
    <source>
        <dbReference type="EMBL" id="KAA0176101.1"/>
    </source>
</evidence>
<dbReference type="CDD" id="cd00051">
    <property type="entry name" value="EFh"/>
    <property type="match status" value="2"/>
</dbReference>
<comment type="caution">
    <text evidence="5">The sequence shown here is derived from an EMBL/GenBank/DDBJ whole genome shotgun (WGS) entry which is preliminary data.</text>
</comment>
<dbReference type="SMART" id="SM00054">
    <property type="entry name" value="EFh"/>
    <property type="match status" value="5"/>
</dbReference>
<gene>
    <name evidence="5" type="ORF">FNF27_02491</name>
</gene>
<reference evidence="5 6" key="1">
    <citation type="submission" date="2019-07" db="EMBL/GenBank/DDBJ databases">
        <title>Genomes of Cafeteria roenbergensis.</title>
        <authorList>
            <person name="Fischer M.G."/>
            <person name="Hackl T."/>
            <person name="Roman M."/>
        </authorList>
    </citation>
    <scope>NUCLEOTIDE SEQUENCE [LARGE SCALE GENOMIC DNA]</scope>
    <source>
        <strain evidence="5 6">E4-10P</strain>
    </source>
</reference>
<evidence type="ECO:0000256" key="2">
    <source>
        <dbReference type="ARBA" id="ARBA00022837"/>
    </source>
</evidence>
<evidence type="ECO:0000259" key="4">
    <source>
        <dbReference type="PROSITE" id="PS50222"/>
    </source>
</evidence>
<dbReference type="OrthoDB" id="198766at2759"/>
<evidence type="ECO:0000256" key="3">
    <source>
        <dbReference type="SAM" id="MobiDB-lite"/>
    </source>
</evidence>
<evidence type="ECO:0000256" key="1">
    <source>
        <dbReference type="ARBA" id="ARBA00022737"/>
    </source>
</evidence>
<feature type="region of interest" description="Disordered" evidence="3">
    <location>
        <begin position="551"/>
        <end position="642"/>
    </location>
</feature>
<feature type="region of interest" description="Disordered" evidence="3">
    <location>
        <begin position="1"/>
        <end position="37"/>
    </location>
</feature>
<dbReference type="GO" id="GO:0005509">
    <property type="term" value="F:calcium ion binding"/>
    <property type="evidence" value="ECO:0007669"/>
    <property type="project" value="InterPro"/>
</dbReference>
<dbReference type="Proteomes" id="UP000322899">
    <property type="component" value="Unassembled WGS sequence"/>
</dbReference>
<dbReference type="PANTHER" id="PTHR46311:SF5">
    <property type="entry name" value="EF-HAND DOMAIN-CONTAINING PROTEIN"/>
    <property type="match status" value="1"/>
</dbReference>
<feature type="domain" description="EF-hand" evidence="4">
    <location>
        <begin position="261"/>
        <end position="296"/>
    </location>
</feature>
<feature type="compositionally biased region" description="Low complexity" evidence="3">
    <location>
        <begin position="7"/>
        <end position="37"/>
    </location>
</feature>
<dbReference type="EMBL" id="VLTO01000010">
    <property type="protein sequence ID" value="KAA0176101.1"/>
    <property type="molecule type" value="Genomic_DNA"/>
</dbReference>
<sequence>MPRRPVSASRRSGRTRPSTPKLGGSASATRAQTAASRARAAVEARIAEIDARAHKERAGAAHARTVARLGSRSPPHAIIAHPELASARDAEARIRLPTPAALDDMERELLRRIRREMDRRGFSERGAAREVFGQIDSGGSGFLSRGELASALRRIGLRRGLQAAEWDVLVQRFDTDGSGRISYADFARRLGVDGGSGGLSVTGSSFGSPGGRRGASGRGIGPDPAVSPARRLLAAVDAADTAAEADAGVAPWGTGKTAGVSSVAAVRRVFRGVDTNGTGQLSASELESAVRSMGFSPGPGDMMVLLRRFDEDGSSTSCGYELPQRDGGAIEAFFACRDGDGVDVERLLAALSAARAAAQRDGGRGREGGWSDATSLTAGQHALLQAALVNGEVARIVAENEALREAASRVSPAFVSEVEALRREHGDLHRRHAAVTSALFSATAGAAGEPLVDVGDALSLDGADTEALAGPRPYLDLLPGAGPAGVESVPGLTHDPIARKGMPASGRLGLSPKLEAGLTALRTLVGRTEGRSAAGGRAGESRGGYRQSWADEAGAGAGAGGGSDGGLGGTWRSGFGADSQRQVADGRGQQRPSSATDAPSRWSSPDGSPRLTAVLGGRPGHGAAGARDSGWAPGTFRSGTGGATEQAIGMAFRRVAPSRQSAGEDAAALLRRSWDVIARGSRPGLYSGGALSRDDETPWHSRVAAAAAGRRGAAFGGAAPWHQDAPATGRPGFHLDRLLAAAPYPTGDRRYDDWGSLPALQRLGSSSQPAIAGAGSGPGSGEEEQEQGVEAELAMLEAGRLLAASGSHALTASAGLRGAGSRSAGSGQVIQAAGPTPSARLRLLVQESTPPQALHGALSRLIPDASGFLPLETVTARLRQLGIKQLPAELVRLACAEIGVGQRETSDSRFLVDTRRLAEFLLSGVSPAPRSRAGDGGPTAARPGRQDPRRDQADPAQRVTRLASRCSAALAALVQRTATERVEDGVRVVDIRPAFRFLSERGTDAVSPHDLHTQLFRLGALQCDPACAAPSDYVLREPGRGSVAPSATLAWIERAAVERLFGEVFGPSALQRALDSRDGSREAGTVEEDWALAARPAFDFGQFARWAMPLSPRLAEVRERLKRAIRRQAMRGGGLFDPKLVFARLDADGSGSIDAAELRSALGPDVLAQLSPTDLGTLIQSMDSNGDGQIELRELVQLLFEAGED</sequence>
<dbReference type="Gene3D" id="1.10.238.10">
    <property type="entry name" value="EF-hand"/>
    <property type="match status" value="3"/>
</dbReference>
<feature type="domain" description="EF-hand" evidence="4">
    <location>
        <begin position="1141"/>
        <end position="1168"/>
    </location>
</feature>
<feature type="region of interest" description="Disordered" evidence="3">
    <location>
        <begin position="201"/>
        <end position="223"/>
    </location>
</feature>
<organism evidence="5 6">
    <name type="scientific">Cafeteria roenbergensis</name>
    <name type="common">Marine flagellate</name>
    <dbReference type="NCBI Taxonomy" id="33653"/>
    <lineage>
        <taxon>Eukaryota</taxon>
        <taxon>Sar</taxon>
        <taxon>Stramenopiles</taxon>
        <taxon>Bigyra</taxon>
        <taxon>Opalozoa</taxon>
        <taxon>Bicosoecida</taxon>
        <taxon>Cafeteriaceae</taxon>
        <taxon>Cafeteria</taxon>
    </lineage>
</organism>
<feature type="region of interest" description="Disordered" evidence="3">
    <location>
        <begin position="927"/>
        <end position="954"/>
    </location>
</feature>
<dbReference type="Pfam" id="PF13499">
    <property type="entry name" value="EF-hand_7"/>
    <property type="match status" value="2"/>
</dbReference>
<dbReference type="PROSITE" id="PS50222">
    <property type="entry name" value="EF_HAND_2"/>
    <property type="match status" value="5"/>
</dbReference>
<name>A0A5A8EJX8_CAFRO</name>
<dbReference type="InterPro" id="IPR051111">
    <property type="entry name" value="Ca-binding_regulatory"/>
</dbReference>
<keyword evidence="1" id="KW-0677">Repeat</keyword>
<keyword evidence="2" id="KW-0106">Calcium</keyword>
<evidence type="ECO:0000313" key="6">
    <source>
        <dbReference type="Proteomes" id="UP000322899"/>
    </source>
</evidence>
<accession>A0A5A8EJX8</accession>
<proteinExistence type="predicted"/>
<feature type="compositionally biased region" description="Gly residues" evidence="3">
    <location>
        <begin position="555"/>
        <end position="571"/>
    </location>
</feature>
<feature type="domain" description="EF-hand" evidence="4">
    <location>
        <begin position="1170"/>
        <end position="1205"/>
    </location>
</feature>
<feature type="domain" description="EF-hand" evidence="4">
    <location>
        <begin position="161"/>
        <end position="196"/>
    </location>
</feature>
<feature type="compositionally biased region" description="Polar residues" evidence="3">
    <location>
        <begin position="590"/>
        <end position="606"/>
    </location>
</feature>
<dbReference type="AlphaFoldDB" id="A0A5A8EJX8"/>
<dbReference type="InterPro" id="IPR002048">
    <property type="entry name" value="EF_hand_dom"/>
</dbReference>